<dbReference type="AlphaFoldDB" id="A0A917ZA01"/>
<dbReference type="PANTHER" id="PTHR43451:SF1">
    <property type="entry name" value="ACETYLTRANSFERASE"/>
    <property type="match status" value="1"/>
</dbReference>
<proteinExistence type="predicted"/>
<dbReference type="PANTHER" id="PTHR43451">
    <property type="entry name" value="ACETYLTRANSFERASE (GNAT) FAMILY PROTEIN"/>
    <property type="match status" value="1"/>
</dbReference>
<dbReference type="Gene3D" id="3.40.630.30">
    <property type="match status" value="1"/>
</dbReference>
<comment type="caution">
    <text evidence="2">The sequence shown here is derived from an EMBL/GenBank/DDBJ whole genome shotgun (WGS) entry which is preliminary data.</text>
</comment>
<organism evidence="2 3">
    <name type="scientific">Marinobacterium nitratireducens</name>
    <dbReference type="NCBI Taxonomy" id="518897"/>
    <lineage>
        <taxon>Bacteria</taxon>
        <taxon>Pseudomonadati</taxon>
        <taxon>Pseudomonadota</taxon>
        <taxon>Gammaproteobacteria</taxon>
        <taxon>Oceanospirillales</taxon>
        <taxon>Oceanospirillaceae</taxon>
        <taxon>Marinobacterium</taxon>
    </lineage>
</organism>
<evidence type="ECO:0000313" key="3">
    <source>
        <dbReference type="Proteomes" id="UP000599578"/>
    </source>
</evidence>
<dbReference type="Proteomes" id="UP000599578">
    <property type="component" value="Unassembled WGS sequence"/>
</dbReference>
<gene>
    <name evidence="2" type="ORF">GCM10011348_05630</name>
</gene>
<evidence type="ECO:0000259" key="1">
    <source>
        <dbReference type="PROSITE" id="PS51186"/>
    </source>
</evidence>
<dbReference type="InterPro" id="IPR052564">
    <property type="entry name" value="N-acetyltrans/Recomb-assoc"/>
</dbReference>
<dbReference type="PROSITE" id="PS51186">
    <property type="entry name" value="GNAT"/>
    <property type="match status" value="1"/>
</dbReference>
<dbReference type="GO" id="GO:0016747">
    <property type="term" value="F:acyltransferase activity, transferring groups other than amino-acyl groups"/>
    <property type="evidence" value="ECO:0007669"/>
    <property type="project" value="InterPro"/>
</dbReference>
<dbReference type="RefSeq" id="WP_188858051.1">
    <property type="nucleotide sequence ID" value="NZ_BMLT01000001.1"/>
</dbReference>
<dbReference type="SUPFAM" id="SSF55729">
    <property type="entry name" value="Acyl-CoA N-acyltransferases (Nat)"/>
    <property type="match status" value="1"/>
</dbReference>
<keyword evidence="3" id="KW-1185">Reference proteome</keyword>
<feature type="domain" description="N-acetyltransferase" evidence="1">
    <location>
        <begin position="1"/>
        <end position="153"/>
    </location>
</feature>
<name>A0A917ZA01_9GAMM</name>
<dbReference type="InterPro" id="IPR016181">
    <property type="entry name" value="Acyl_CoA_acyltransferase"/>
</dbReference>
<evidence type="ECO:0000313" key="2">
    <source>
        <dbReference type="EMBL" id="GGO77019.1"/>
    </source>
</evidence>
<sequence length="153" mass="17851">MRISLYEPQQARALADLFHRAVHGIDPAVYNRHQQEAWAPTPPDYEFWQRRLDAKKPWLAIDAQRIAGFIELDRDGHIDCLYVDPGYQRRGVAALLYAHLEVSAREQRIGRLYVEASLIARPFFERQGFRVLCRNEVRRSGQGLVNFAMEKML</sequence>
<dbReference type="EMBL" id="BMLT01000001">
    <property type="protein sequence ID" value="GGO77019.1"/>
    <property type="molecule type" value="Genomic_DNA"/>
</dbReference>
<dbReference type="InterPro" id="IPR000182">
    <property type="entry name" value="GNAT_dom"/>
</dbReference>
<dbReference type="Pfam" id="PF13673">
    <property type="entry name" value="Acetyltransf_10"/>
    <property type="match status" value="1"/>
</dbReference>
<accession>A0A917ZA01</accession>
<protein>
    <submittedName>
        <fullName evidence="2">Acetyltransferase</fullName>
    </submittedName>
</protein>
<dbReference type="CDD" id="cd04301">
    <property type="entry name" value="NAT_SF"/>
    <property type="match status" value="1"/>
</dbReference>
<reference evidence="2 3" key="1">
    <citation type="journal article" date="2014" name="Int. J. Syst. Evol. Microbiol.">
        <title>Complete genome sequence of Corynebacterium casei LMG S-19264T (=DSM 44701T), isolated from a smear-ripened cheese.</title>
        <authorList>
            <consortium name="US DOE Joint Genome Institute (JGI-PGF)"/>
            <person name="Walter F."/>
            <person name="Albersmeier A."/>
            <person name="Kalinowski J."/>
            <person name="Ruckert C."/>
        </authorList>
    </citation>
    <scope>NUCLEOTIDE SEQUENCE [LARGE SCALE GENOMIC DNA]</scope>
    <source>
        <strain evidence="2 3">CGMCC 1.7286</strain>
    </source>
</reference>